<dbReference type="InterPro" id="IPR013424">
    <property type="entry name" value="Ice-binding_C"/>
</dbReference>
<name>A0ABT9GUY3_9GAMM</name>
<dbReference type="RefSeq" id="WP_305892131.1">
    <property type="nucleotide sequence ID" value="NZ_JAUZVZ010000002.1"/>
</dbReference>
<accession>A0ABT9GUY3</accession>
<comment type="caution">
    <text evidence="2">The sequence shown here is derived from an EMBL/GenBank/DDBJ whole genome shotgun (WGS) entry which is preliminary data.</text>
</comment>
<dbReference type="Proteomes" id="UP001231616">
    <property type="component" value="Unassembled WGS sequence"/>
</dbReference>
<evidence type="ECO:0000313" key="2">
    <source>
        <dbReference type="EMBL" id="MDP4534861.1"/>
    </source>
</evidence>
<feature type="transmembrane region" description="Helical" evidence="1">
    <location>
        <begin position="216"/>
        <end position="238"/>
    </location>
</feature>
<sequence length="244" mass="25908">MKQCRNTCILRGLSIAQGIVMKLRDLLFTASAVCLFSGLTHATPIIFDAGTSYTTSEVIDSSSGANLNGVAVTACFVSNECQTVLFDGSLGNAAFGAAIGDGWQLSLQGDSYINPFSFDTSVAVTQLHLNGAPGNIVFDTKDMFAGSTGTPGSQSGAFFEVDLFSGSTDFEPLSVVYSNQVWFGQTFYGDLYTSMTINFDPNGVVGSMMFYTDTDIASTVAVPASATLLLLLTGLLGLQWRRRH</sequence>
<keyword evidence="1" id="KW-0812">Transmembrane</keyword>
<reference evidence="2 3" key="1">
    <citation type="submission" date="2023-08" db="EMBL/GenBank/DDBJ databases">
        <authorList>
            <person name="Joshi A."/>
            <person name="Thite S."/>
        </authorList>
    </citation>
    <scope>NUCLEOTIDE SEQUENCE [LARGE SCALE GENOMIC DNA]</scope>
    <source>
        <strain evidence="2 3">AC40</strain>
    </source>
</reference>
<dbReference type="EMBL" id="JAUZVZ010000002">
    <property type="protein sequence ID" value="MDP4534861.1"/>
    <property type="molecule type" value="Genomic_DNA"/>
</dbReference>
<keyword evidence="1" id="KW-0472">Membrane</keyword>
<keyword evidence="3" id="KW-1185">Reference proteome</keyword>
<organism evidence="2 3">
    <name type="scientific">Alkalimonas collagenimarina</name>
    <dbReference type="NCBI Taxonomy" id="400390"/>
    <lineage>
        <taxon>Bacteria</taxon>
        <taxon>Pseudomonadati</taxon>
        <taxon>Pseudomonadota</taxon>
        <taxon>Gammaproteobacteria</taxon>
        <taxon>Alkalimonas</taxon>
    </lineage>
</organism>
<proteinExistence type="predicted"/>
<protein>
    <submittedName>
        <fullName evidence="2">PEP-CTERM sorting domain-containing protein</fullName>
    </submittedName>
</protein>
<keyword evidence="1" id="KW-1133">Transmembrane helix</keyword>
<gene>
    <name evidence="2" type="ORF">Q3O60_01480</name>
</gene>
<evidence type="ECO:0000313" key="3">
    <source>
        <dbReference type="Proteomes" id="UP001231616"/>
    </source>
</evidence>
<evidence type="ECO:0000256" key="1">
    <source>
        <dbReference type="SAM" id="Phobius"/>
    </source>
</evidence>
<dbReference type="NCBIfam" id="TIGR02595">
    <property type="entry name" value="PEP_CTERM"/>
    <property type="match status" value="1"/>
</dbReference>